<keyword evidence="2" id="KW-0812">Transmembrane</keyword>
<proteinExistence type="predicted"/>
<dbReference type="RefSeq" id="WP_146892090.1">
    <property type="nucleotide sequence ID" value="NZ_BJXB01000061.1"/>
</dbReference>
<name>A0A511NBE6_DEIC1</name>
<organism evidence="3 4">
    <name type="scientific">Deinococcus cellulosilyticus (strain DSM 18568 / NBRC 106333 / KACC 11606 / 5516J-15)</name>
    <dbReference type="NCBI Taxonomy" id="1223518"/>
    <lineage>
        <taxon>Bacteria</taxon>
        <taxon>Thermotogati</taxon>
        <taxon>Deinococcota</taxon>
        <taxon>Deinococci</taxon>
        <taxon>Deinococcales</taxon>
        <taxon>Deinococcaceae</taxon>
        <taxon>Deinococcus</taxon>
    </lineage>
</organism>
<accession>A0A511NBE6</accession>
<dbReference type="EMBL" id="BJXB01000061">
    <property type="protein sequence ID" value="GEM50149.1"/>
    <property type="molecule type" value="Genomic_DNA"/>
</dbReference>
<dbReference type="OrthoDB" id="3078730at2"/>
<reference evidence="3 4" key="1">
    <citation type="submission" date="2019-07" db="EMBL/GenBank/DDBJ databases">
        <title>Whole genome shotgun sequence of Deinococcus cellulosilyticus NBRC 106333.</title>
        <authorList>
            <person name="Hosoyama A."/>
            <person name="Uohara A."/>
            <person name="Ohji S."/>
            <person name="Ichikawa N."/>
        </authorList>
    </citation>
    <scope>NUCLEOTIDE SEQUENCE [LARGE SCALE GENOMIC DNA]</scope>
    <source>
        <strain evidence="3 4">NBRC 106333</strain>
    </source>
</reference>
<dbReference type="InterPro" id="IPR032710">
    <property type="entry name" value="NTF2-like_dom_sf"/>
</dbReference>
<evidence type="ECO:0000256" key="2">
    <source>
        <dbReference type="SAM" id="Phobius"/>
    </source>
</evidence>
<keyword evidence="1" id="KW-0175">Coiled coil</keyword>
<comment type="caution">
    <text evidence="3">The sequence shown here is derived from an EMBL/GenBank/DDBJ whole genome shotgun (WGS) entry which is preliminary data.</text>
</comment>
<feature type="transmembrane region" description="Helical" evidence="2">
    <location>
        <begin position="7"/>
        <end position="27"/>
    </location>
</feature>
<evidence type="ECO:0000256" key="1">
    <source>
        <dbReference type="SAM" id="Coils"/>
    </source>
</evidence>
<gene>
    <name evidence="3" type="ORF">DC3_57840</name>
</gene>
<evidence type="ECO:0000313" key="3">
    <source>
        <dbReference type="EMBL" id="GEM50149.1"/>
    </source>
</evidence>
<feature type="coiled-coil region" evidence="1">
    <location>
        <begin position="37"/>
        <end position="75"/>
    </location>
</feature>
<dbReference type="Proteomes" id="UP000321306">
    <property type="component" value="Unassembled WGS sequence"/>
</dbReference>
<dbReference type="AlphaFoldDB" id="A0A511NBE6"/>
<sequence length="285" mass="33070">MKSNHPALWVIAFLLVLVAGIVGYHFLVTVPAQQQALIELEREKLKAQTDLELSKQKLERQDKEEARKRESQKAQYLTACERKADNAYWNYVRINGREDPDQNGTYWAFQNVWDRASELKEETISQCLQLSEAGIVNGETPTPEVVATPVVDSFEDPVVEEPYMTDQEVLDFTDQYLSMGERNDLAPSMDLYAESVEYYDSGWKDKNFLFEDKRKYFSRWPVREYQRVSDVVTLASTSDTRTVRFDYTYRVRSGSKSLQGKAYALLKLEEHNGQILIRSEQGQIY</sequence>
<keyword evidence="2" id="KW-0472">Membrane</keyword>
<keyword evidence="4" id="KW-1185">Reference proteome</keyword>
<protein>
    <submittedName>
        <fullName evidence="3">Uncharacterized protein</fullName>
    </submittedName>
</protein>
<evidence type="ECO:0000313" key="4">
    <source>
        <dbReference type="Proteomes" id="UP000321306"/>
    </source>
</evidence>
<dbReference type="SUPFAM" id="SSF54427">
    <property type="entry name" value="NTF2-like"/>
    <property type="match status" value="1"/>
</dbReference>
<keyword evidence="2" id="KW-1133">Transmembrane helix</keyword>